<feature type="domain" description="Peptidase C39-like" evidence="2">
    <location>
        <begin position="60"/>
        <end position="190"/>
    </location>
</feature>
<name>A0ABV8G5P0_9ACTN</name>
<keyword evidence="1" id="KW-0732">Signal</keyword>
<organism evidence="3 4">
    <name type="scientific">Nonomuraea purpurea</name>
    <dbReference type="NCBI Taxonomy" id="1849276"/>
    <lineage>
        <taxon>Bacteria</taxon>
        <taxon>Bacillati</taxon>
        <taxon>Actinomycetota</taxon>
        <taxon>Actinomycetes</taxon>
        <taxon>Streptosporangiales</taxon>
        <taxon>Streptosporangiaceae</taxon>
        <taxon>Nonomuraea</taxon>
    </lineage>
</organism>
<dbReference type="Proteomes" id="UP001595851">
    <property type="component" value="Unassembled WGS sequence"/>
</dbReference>
<keyword evidence="4" id="KW-1185">Reference proteome</keyword>
<feature type="signal peptide" evidence="1">
    <location>
        <begin position="1"/>
        <end position="29"/>
    </location>
</feature>
<protein>
    <submittedName>
        <fullName evidence="3">C39 family peptidase</fullName>
    </submittedName>
</protein>
<dbReference type="EMBL" id="JBHSBI010000008">
    <property type="protein sequence ID" value="MFC4009258.1"/>
    <property type="molecule type" value="Genomic_DNA"/>
</dbReference>
<evidence type="ECO:0000313" key="4">
    <source>
        <dbReference type="Proteomes" id="UP001595851"/>
    </source>
</evidence>
<dbReference type="Pfam" id="PF13529">
    <property type="entry name" value="Peptidase_C39_2"/>
    <property type="match status" value="1"/>
</dbReference>
<evidence type="ECO:0000259" key="2">
    <source>
        <dbReference type="Pfam" id="PF13529"/>
    </source>
</evidence>
<feature type="chain" id="PRO_5045141283" evidence="1">
    <location>
        <begin position="30"/>
        <end position="219"/>
    </location>
</feature>
<sequence>MRTTARALAIAAVAVAASGSLLTASPALAVPTPTPSASPSASPKQDLGLLAPAKASVSHPAVKQKYGMWCAPATMSAILRTYGYSRTQEQLAKQMVTDDKKGTPSKNIRLVFNSYVNDKGLTMAWGKTKDPGALLNNIAYDVGVLKRATAIIVDADLMPYTNGAGAPNIHMVTVRGYDKAKRTVTVWDPANNRTNGNHTVSVKTLSKAADPIGYLDISR</sequence>
<evidence type="ECO:0000256" key="1">
    <source>
        <dbReference type="SAM" id="SignalP"/>
    </source>
</evidence>
<accession>A0ABV8G5P0</accession>
<gene>
    <name evidence="3" type="ORF">ACFOY2_18635</name>
</gene>
<dbReference type="Gene3D" id="3.90.70.10">
    <property type="entry name" value="Cysteine proteinases"/>
    <property type="match status" value="1"/>
</dbReference>
<comment type="caution">
    <text evidence="3">The sequence shown here is derived from an EMBL/GenBank/DDBJ whole genome shotgun (WGS) entry which is preliminary data.</text>
</comment>
<dbReference type="RefSeq" id="WP_379529307.1">
    <property type="nucleotide sequence ID" value="NZ_JBHSBI010000008.1"/>
</dbReference>
<proteinExistence type="predicted"/>
<reference evidence="4" key="1">
    <citation type="journal article" date="2019" name="Int. J. Syst. Evol. Microbiol.">
        <title>The Global Catalogue of Microorganisms (GCM) 10K type strain sequencing project: providing services to taxonomists for standard genome sequencing and annotation.</title>
        <authorList>
            <consortium name="The Broad Institute Genomics Platform"/>
            <consortium name="The Broad Institute Genome Sequencing Center for Infectious Disease"/>
            <person name="Wu L."/>
            <person name="Ma J."/>
        </authorList>
    </citation>
    <scope>NUCLEOTIDE SEQUENCE [LARGE SCALE GENOMIC DNA]</scope>
    <source>
        <strain evidence="4">TBRC 1276</strain>
    </source>
</reference>
<evidence type="ECO:0000313" key="3">
    <source>
        <dbReference type="EMBL" id="MFC4009258.1"/>
    </source>
</evidence>
<dbReference type="InterPro" id="IPR039564">
    <property type="entry name" value="Peptidase_C39-like"/>
</dbReference>